<evidence type="ECO:0000256" key="1">
    <source>
        <dbReference type="SAM" id="SignalP"/>
    </source>
</evidence>
<reference evidence="4" key="2">
    <citation type="submission" date="2019-10" db="EMBL/GenBank/DDBJ databases">
        <authorList>
            <consortium name="NCBI Genome Project"/>
        </authorList>
    </citation>
    <scope>NUCLEOTIDE SEQUENCE</scope>
    <source>
        <strain evidence="4">NI907</strain>
    </source>
</reference>
<evidence type="ECO:0000313" key="3">
    <source>
        <dbReference type="Proteomes" id="UP000515153"/>
    </source>
</evidence>
<organism evidence="3 4">
    <name type="scientific">Pyricularia grisea</name>
    <name type="common">Crabgrass-specific blast fungus</name>
    <name type="synonym">Magnaporthe grisea</name>
    <dbReference type="NCBI Taxonomy" id="148305"/>
    <lineage>
        <taxon>Eukaryota</taxon>
        <taxon>Fungi</taxon>
        <taxon>Dikarya</taxon>
        <taxon>Ascomycota</taxon>
        <taxon>Pezizomycotina</taxon>
        <taxon>Sordariomycetes</taxon>
        <taxon>Sordariomycetidae</taxon>
        <taxon>Magnaporthales</taxon>
        <taxon>Pyriculariaceae</taxon>
        <taxon>Pyricularia</taxon>
    </lineage>
</organism>
<dbReference type="PANTHER" id="PTHR38118">
    <property type="entry name" value="ANCHORED CELL WALL PROTEIN 11-RELATED"/>
    <property type="match status" value="1"/>
</dbReference>
<accession>A0A6P8BFQ5</accession>
<reference evidence="4" key="3">
    <citation type="submission" date="2025-08" db="UniProtKB">
        <authorList>
            <consortium name="RefSeq"/>
        </authorList>
    </citation>
    <scope>IDENTIFICATION</scope>
    <source>
        <strain evidence="4">NI907</strain>
    </source>
</reference>
<evidence type="ECO:0000313" key="4">
    <source>
        <dbReference type="RefSeq" id="XP_030985904.1"/>
    </source>
</evidence>
<dbReference type="Proteomes" id="UP000515153">
    <property type="component" value="Unplaced"/>
</dbReference>
<feature type="chain" id="PRO_5027575832" description="DUF7707 domain-containing protein" evidence="1">
    <location>
        <begin position="21"/>
        <end position="191"/>
    </location>
</feature>
<dbReference type="PANTHER" id="PTHR38118:SF2">
    <property type="entry name" value="CDP-ALCOHOL PHOSPHATIDYLTRANSFERASE PROTEIN"/>
    <property type="match status" value="1"/>
</dbReference>
<dbReference type="Pfam" id="PF24808">
    <property type="entry name" value="DUF7707"/>
    <property type="match status" value="1"/>
</dbReference>
<feature type="signal peptide" evidence="1">
    <location>
        <begin position="1"/>
        <end position="20"/>
    </location>
</feature>
<keyword evidence="3" id="KW-1185">Reference proteome</keyword>
<evidence type="ECO:0000259" key="2">
    <source>
        <dbReference type="Pfam" id="PF24808"/>
    </source>
</evidence>
<feature type="domain" description="DUF7707" evidence="2">
    <location>
        <begin position="24"/>
        <end position="127"/>
    </location>
</feature>
<gene>
    <name evidence="4" type="ORF">PgNI_00301</name>
</gene>
<dbReference type="AlphaFoldDB" id="A0A6P8BFQ5"/>
<keyword evidence="1" id="KW-0732">Signal</keyword>
<proteinExistence type="predicted"/>
<dbReference type="OrthoDB" id="2439692at2759"/>
<dbReference type="InterPro" id="IPR056124">
    <property type="entry name" value="DUF7707"/>
</dbReference>
<dbReference type="KEGG" id="pgri:PgNI_00301"/>
<dbReference type="GeneID" id="41955297"/>
<name>A0A6P8BFQ5_PYRGI</name>
<sequence length="191" mass="19387">MFSLRLVLVAATALVAQAAATDYPIDPSSVPLATRKNWCSSETTQCPLICLDTGASGKPRDNSCDPMTLNYACVCSNGNSPNLTEYSLTMPYHKCTQFQVNCVAACGLSDNQCSENCRVNNPCGAASPKGANSSATVAATSSTSTAANTIQTGFAGSGSNNGNSGSGANMAAPLSLGAAITALLVAPFLML</sequence>
<reference evidence="4" key="1">
    <citation type="journal article" date="2019" name="Mol. Biol. Evol.">
        <title>Blast fungal genomes show frequent chromosomal changes, gene gains and losses, and effector gene turnover.</title>
        <authorList>
            <person name="Gomez Luciano L.B."/>
            <person name="Jason Tsai I."/>
            <person name="Chuma I."/>
            <person name="Tosa Y."/>
            <person name="Chen Y.H."/>
            <person name="Li J.Y."/>
            <person name="Li M.Y."/>
            <person name="Jade Lu M.Y."/>
            <person name="Nakayashiki H."/>
            <person name="Li W.H."/>
        </authorList>
    </citation>
    <scope>NUCLEOTIDE SEQUENCE</scope>
    <source>
        <strain evidence="4">NI907</strain>
    </source>
</reference>
<dbReference type="RefSeq" id="XP_030985904.1">
    <property type="nucleotide sequence ID" value="XM_031120383.1"/>
</dbReference>
<protein>
    <recommendedName>
        <fullName evidence="2">DUF7707 domain-containing protein</fullName>
    </recommendedName>
</protein>